<gene>
    <name evidence="1" type="ORF">SAMN05660923_02696</name>
</gene>
<evidence type="ECO:0000313" key="2">
    <source>
        <dbReference type="Proteomes" id="UP000198828"/>
    </source>
</evidence>
<organism evidence="1 2">
    <name type="scientific">Tepidimicrobium xylanilyticum</name>
    <dbReference type="NCBI Taxonomy" id="1123352"/>
    <lineage>
        <taxon>Bacteria</taxon>
        <taxon>Bacillati</taxon>
        <taxon>Bacillota</taxon>
        <taxon>Tissierellia</taxon>
        <taxon>Tissierellales</taxon>
        <taxon>Tepidimicrobiaceae</taxon>
        <taxon>Tepidimicrobium</taxon>
    </lineage>
</organism>
<dbReference type="AlphaFoldDB" id="A0A1H3DIR8"/>
<sequence>MKNMKIKVLENVAKLSKKAVSTAEGKQSMFIFFEPKKPEKK</sequence>
<dbReference type="EMBL" id="FNNG01000015">
    <property type="protein sequence ID" value="SDX66316.1"/>
    <property type="molecule type" value="Genomic_DNA"/>
</dbReference>
<name>A0A1H3DIR8_9FIRM</name>
<accession>A0A1H3DIR8</accession>
<evidence type="ECO:0000313" key="1">
    <source>
        <dbReference type="EMBL" id="SDX66316.1"/>
    </source>
</evidence>
<dbReference type="RefSeq" id="WP_143035288.1">
    <property type="nucleotide sequence ID" value="NZ_BSYN01000007.1"/>
</dbReference>
<reference evidence="1 2" key="1">
    <citation type="submission" date="2016-10" db="EMBL/GenBank/DDBJ databases">
        <authorList>
            <person name="de Groot N.N."/>
        </authorList>
    </citation>
    <scope>NUCLEOTIDE SEQUENCE [LARGE SCALE GENOMIC DNA]</scope>
    <source>
        <strain evidence="1 2">DSM 23310</strain>
    </source>
</reference>
<dbReference type="NCBIfam" id="TIGR04223">
    <property type="entry name" value="quorum_AgrD"/>
    <property type="match status" value="1"/>
</dbReference>
<dbReference type="InterPro" id="IPR009229">
    <property type="entry name" value="AgrD"/>
</dbReference>
<protein>
    <submittedName>
        <fullName evidence="1">Cyclic lactone autoinducer peptide</fullName>
    </submittedName>
</protein>
<dbReference type="Proteomes" id="UP000198828">
    <property type="component" value="Unassembled WGS sequence"/>
</dbReference>
<keyword evidence="2" id="KW-1185">Reference proteome</keyword>
<proteinExistence type="predicted"/>